<accession>J3JCU9</accession>
<protein>
    <recommendedName>
        <fullName evidence="2">Pyrrolo-quinoline quinone repeat domain-containing protein</fullName>
    </recommendedName>
</protein>
<dbReference type="InterPro" id="IPR002372">
    <property type="entry name" value="PQQ_rpt_dom"/>
</dbReference>
<dbReference type="SMART" id="SM00564">
    <property type="entry name" value="PQQ"/>
    <property type="match status" value="6"/>
</dbReference>
<dbReference type="InterPro" id="IPR015943">
    <property type="entry name" value="WD40/YVTN_repeat-like_dom_sf"/>
</dbReference>
<evidence type="ECO:0000313" key="4">
    <source>
        <dbReference type="Proteomes" id="UP000007813"/>
    </source>
</evidence>
<dbReference type="SUPFAM" id="SSF50998">
    <property type="entry name" value="Quinoprotein alcohol dehydrogenase-like"/>
    <property type="match status" value="1"/>
</dbReference>
<proteinExistence type="predicted"/>
<sequence>MTRSLPRREVLQKLGVVGSVVFAGCSATTGDEPTTSVDGTTTTDQTSTQTATAEPTAENTQTATPEESPCREPESRTSRWRTTTDSRTYDPVVADGIVYVGGDKPDTLRAFELTDGIEQWRTAVNGMLYVAPTVGEDALYYPEYDRVTALARTDGTERWRHDPTGDLTAPAAAADRLVVFGESNHPTMHTTVDDEFDRVVALNAADGSVRWRQRFALDERAPLTTRPVTLEASVVAASEDHVIRAFDLADGVAQWSTGVSVPSDMAAFSSGGNTGVVVASREGTVALDPADGTTRWRDGRSSERVVAGGGRIFVARNDVLRALDATDGTDLWTHSTTDRRLVGLAADAEHVVASFRSRTEKRARLTGFDPQTGCPVWHVSPGVGRLSSPALGDDTAVVTSGVADRSVYAVGATEE</sequence>
<dbReference type="Gene3D" id="2.40.128.630">
    <property type="match status" value="2"/>
</dbReference>
<dbReference type="eggNOG" id="arCOG02482">
    <property type="taxonomic scope" value="Archaea"/>
</dbReference>
<dbReference type="OrthoDB" id="145878at2157"/>
<dbReference type="RefSeq" id="WP_009378192.1">
    <property type="nucleotide sequence ID" value="NZ_ALJD01000017.1"/>
</dbReference>
<organism evidence="3 4">
    <name type="scientific">Halogranum salarium B-1</name>
    <dbReference type="NCBI Taxonomy" id="1210908"/>
    <lineage>
        <taxon>Archaea</taxon>
        <taxon>Methanobacteriati</taxon>
        <taxon>Methanobacteriota</taxon>
        <taxon>Stenosarchaea group</taxon>
        <taxon>Halobacteria</taxon>
        <taxon>Halobacteriales</taxon>
        <taxon>Haloferacaceae</taxon>
    </lineage>
</organism>
<evidence type="ECO:0000259" key="2">
    <source>
        <dbReference type="Pfam" id="PF13360"/>
    </source>
</evidence>
<reference evidence="3 4" key="1">
    <citation type="journal article" date="2012" name="J. Bacteriol.">
        <title>Draft Genome Sequence of the Extremely Halophilic Archaeon Halogranum salarium B-1T.</title>
        <authorList>
            <person name="Kim K.K."/>
            <person name="Lee K.C."/>
            <person name="Lee J.S."/>
        </authorList>
    </citation>
    <scope>NUCLEOTIDE SEQUENCE [LARGE SCALE GENOMIC DNA]</scope>
    <source>
        <strain evidence="3 4">B-1</strain>
    </source>
</reference>
<feature type="compositionally biased region" description="Basic and acidic residues" evidence="1">
    <location>
        <begin position="68"/>
        <end position="87"/>
    </location>
</feature>
<dbReference type="InterPro" id="IPR011047">
    <property type="entry name" value="Quinoprotein_ADH-like_sf"/>
</dbReference>
<name>J3JCU9_9EURY</name>
<dbReference type="Gene3D" id="2.130.10.10">
    <property type="entry name" value="YVTN repeat-like/Quinoprotein amine dehydrogenase"/>
    <property type="match status" value="1"/>
</dbReference>
<dbReference type="Pfam" id="PF13360">
    <property type="entry name" value="PQQ_2"/>
    <property type="match status" value="1"/>
</dbReference>
<comment type="caution">
    <text evidence="3">The sequence shown here is derived from an EMBL/GenBank/DDBJ whole genome shotgun (WGS) entry which is preliminary data.</text>
</comment>
<feature type="region of interest" description="Disordered" evidence="1">
    <location>
        <begin position="25"/>
        <end position="87"/>
    </location>
</feature>
<dbReference type="EMBL" id="ALJD01000017">
    <property type="protein sequence ID" value="EJN56929.1"/>
    <property type="molecule type" value="Genomic_DNA"/>
</dbReference>
<feature type="domain" description="Pyrrolo-quinoline quinone repeat" evidence="2">
    <location>
        <begin position="146"/>
        <end position="299"/>
    </location>
</feature>
<dbReference type="InterPro" id="IPR018391">
    <property type="entry name" value="PQQ_b-propeller_rpt"/>
</dbReference>
<dbReference type="PROSITE" id="PS51257">
    <property type="entry name" value="PROKAR_LIPOPROTEIN"/>
    <property type="match status" value="1"/>
</dbReference>
<feature type="compositionally biased region" description="Low complexity" evidence="1">
    <location>
        <begin position="34"/>
        <end position="53"/>
    </location>
</feature>
<evidence type="ECO:0000256" key="1">
    <source>
        <dbReference type="SAM" id="MobiDB-lite"/>
    </source>
</evidence>
<dbReference type="PANTHER" id="PTHR34512:SF30">
    <property type="entry name" value="OUTER MEMBRANE PROTEIN ASSEMBLY FACTOR BAMB"/>
    <property type="match status" value="1"/>
</dbReference>
<evidence type="ECO:0000313" key="3">
    <source>
        <dbReference type="EMBL" id="EJN56929.1"/>
    </source>
</evidence>
<dbReference type="AlphaFoldDB" id="J3JCU9"/>
<dbReference type="PANTHER" id="PTHR34512">
    <property type="entry name" value="CELL SURFACE PROTEIN"/>
    <property type="match status" value="1"/>
</dbReference>
<dbReference type="Proteomes" id="UP000007813">
    <property type="component" value="Unassembled WGS sequence"/>
</dbReference>
<gene>
    <name evidence="3" type="ORF">HSB1_47460</name>
</gene>